<evidence type="ECO:0000256" key="7">
    <source>
        <dbReference type="SAM" id="SignalP"/>
    </source>
</evidence>
<feature type="signal peptide" evidence="7">
    <location>
        <begin position="1"/>
        <end position="18"/>
    </location>
</feature>
<feature type="transmembrane region" description="Helical" evidence="6">
    <location>
        <begin position="191"/>
        <end position="211"/>
    </location>
</feature>
<dbReference type="CDD" id="cd15904">
    <property type="entry name" value="TSPO_MBR"/>
    <property type="match status" value="1"/>
</dbReference>
<dbReference type="AlphaFoldDB" id="A0A7S3RVP0"/>
<dbReference type="InterPro" id="IPR038330">
    <property type="entry name" value="TspO/MBR-related_sf"/>
</dbReference>
<keyword evidence="3 6" id="KW-0812">Transmembrane</keyword>
<evidence type="ECO:0000256" key="2">
    <source>
        <dbReference type="ARBA" id="ARBA00007524"/>
    </source>
</evidence>
<dbReference type="PANTHER" id="PTHR10057:SF0">
    <property type="entry name" value="TRANSLOCATOR PROTEIN"/>
    <property type="match status" value="1"/>
</dbReference>
<dbReference type="GO" id="GO:0033013">
    <property type="term" value="P:tetrapyrrole metabolic process"/>
    <property type="evidence" value="ECO:0007669"/>
    <property type="project" value="UniProtKB-ARBA"/>
</dbReference>
<proteinExistence type="inferred from homology"/>
<keyword evidence="5 6" id="KW-0472">Membrane</keyword>
<dbReference type="Gene3D" id="1.20.1260.100">
    <property type="entry name" value="TspO/MBR protein"/>
    <property type="match status" value="1"/>
</dbReference>
<sequence length="270" mass="28461">MVIHLLSLALAFHGSTTAARPAITARSAAAVASSTAASKEIDVEAIGKYAGAVAVQMGAVSATFGAVDLATDALGVTLPWQAVAGLFWGLSLKSRVFSPLDNARPDLKKAVDGEATRGFNDRIMPSWTPPGVTFPIMWVLVVGPLRALSSTLVWEATGMHLLNPVLLCIMLHLSVGDTWNTVNNVERRLGAAVPGVACVLASACFAATQFYSVSEKAGSLLGLTVVWITVAGLLIADTWRINAAEAGSKWEGEPLFPVKGEVATRFWFEK</sequence>
<evidence type="ECO:0000313" key="8">
    <source>
        <dbReference type="EMBL" id="CAE0536349.1"/>
    </source>
</evidence>
<dbReference type="Pfam" id="PF03073">
    <property type="entry name" value="TspO_MBR"/>
    <property type="match status" value="1"/>
</dbReference>
<reference evidence="8" key="1">
    <citation type="submission" date="2021-01" db="EMBL/GenBank/DDBJ databases">
        <authorList>
            <person name="Corre E."/>
            <person name="Pelletier E."/>
            <person name="Niang G."/>
            <person name="Scheremetjew M."/>
            <person name="Finn R."/>
            <person name="Kale V."/>
            <person name="Holt S."/>
            <person name="Cochrane G."/>
            <person name="Meng A."/>
            <person name="Brown T."/>
            <person name="Cohen L."/>
        </authorList>
    </citation>
    <scope>NUCLEOTIDE SEQUENCE</scope>
    <source>
        <strain evidence="8">379</strain>
    </source>
</reference>
<evidence type="ECO:0000256" key="4">
    <source>
        <dbReference type="ARBA" id="ARBA00022989"/>
    </source>
</evidence>
<evidence type="ECO:0000256" key="1">
    <source>
        <dbReference type="ARBA" id="ARBA00004141"/>
    </source>
</evidence>
<feature type="transmembrane region" description="Helical" evidence="6">
    <location>
        <begin position="217"/>
        <end position="236"/>
    </location>
</feature>
<name>A0A7S3RVP0_EMIHU</name>
<keyword evidence="4 6" id="KW-1133">Transmembrane helix</keyword>
<dbReference type="EMBL" id="HBIR01012240">
    <property type="protein sequence ID" value="CAE0536349.1"/>
    <property type="molecule type" value="Transcribed_RNA"/>
</dbReference>
<gene>
    <name evidence="8" type="ORF">EHUX00137_LOCUS8922</name>
</gene>
<comment type="subcellular location">
    <subcellularLocation>
        <location evidence="1">Membrane</location>
        <topology evidence="1">Multi-pass membrane protein</topology>
    </subcellularLocation>
</comment>
<evidence type="ECO:0000256" key="5">
    <source>
        <dbReference type="ARBA" id="ARBA00023136"/>
    </source>
</evidence>
<feature type="chain" id="PRO_5030504324" evidence="7">
    <location>
        <begin position="19"/>
        <end position="270"/>
    </location>
</feature>
<evidence type="ECO:0000256" key="6">
    <source>
        <dbReference type="SAM" id="Phobius"/>
    </source>
</evidence>
<comment type="similarity">
    <text evidence="2">Belongs to the TspO/BZRP family.</text>
</comment>
<dbReference type="InterPro" id="IPR004307">
    <property type="entry name" value="TspO_MBR"/>
</dbReference>
<dbReference type="GO" id="GO:0016020">
    <property type="term" value="C:membrane"/>
    <property type="evidence" value="ECO:0007669"/>
    <property type="project" value="UniProtKB-SubCell"/>
</dbReference>
<evidence type="ECO:0000256" key="3">
    <source>
        <dbReference type="ARBA" id="ARBA00022692"/>
    </source>
</evidence>
<organism evidence="8">
    <name type="scientific">Emiliania huxleyi</name>
    <name type="common">Coccolithophore</name>
    <name type="synonym">Pontosphaera huxleyi</name>
    <dbReference type="NCBI Taxonomy" id="2903"/>
    <lineage>
        <taxon>Eukaryota</taxon>
        <taxon>Haptista</taxon>
        <taxon>Haptophyta</taxon>
        <taxon>Prymnesiophyceae</taxon>
        <taxon>Isochrysidales</taxon>
        <taxon>Noelaerhabdaceae</taxon>
        <taxon>Emiliania</taxon>
    </lineage>
</organism>
<accession>A0A7S3RVP0</accession>
<dbReference type="PANTHER" id="PTHR10057">
    <property type="entry name" value="PERIPHERAL-TYPE BENZODIAZEPINE RECEPTOR"/>
    <property type="match status" value="1"/>
</dbReference>
<keyword evidence="7" id="KW-0732">Signal</keyword>
<feature type="transmembrane region" description="Helical" evidence="6">
    <location>
        <begin position="161"/>
        <end position="179"/>
    </location>
</feature>
<protein>
    <submittedName>
        <fullName evidence="8">Uncharacterized protein</fullName>
    </submittedName>
</protein>